<evidence type="ECO:0000256" key="1">
    <source>
        <dbReference type="SAM" id="MobiDB-lite"/>
    </source>
</evidence>
<gene>
    <name evidence="2" type="ORF">EVAR_14935_1</name>
</gene>
<feature type="compositionally biased region" description="Basic and acidic residues" evidence="1">
    <location>
        <begin position="69"/>
        <end position="78"/>
    </location>
</feature>
<evidence type="ECO:0000313" key="3">
    <source>
        <dbReference type="Proteomes" id="UP000299102"/>
    </source>
</evidence>
<feature type="compositionally biased region" description="Basic and acidic residues" evidence="1">
    <location>
        <begin position="378"/>
        <end position="395"/>
    </location>
</feature>
<sequence length="481" mass="51816">MQAARHRGHLASAECTGTAAPGAYRTPKCPTPRAYHAADGGAPTRTSWEQLFHQTDAWGPRRSERRPRRGPEREEKDTGSLTRAWLSRAPPPPSSTTTLQPGAPPPAAERMRNDARARGWPGVGTGLKIEDRRSKIEESRRSKIEEEVEGRGSLTRTALAAAVGCMDSLISGRQARSVRSTPSGSPMRAALIRSASTSVRPPAVSCVCSLFCASLPPSATTSSQPGAPPAIERMRDDARARGWPGVGTGSTPRQGTERREEVEGRGSLTRTALAAAGGCVDSLISGRQARSVRSTSTRVTDACRLDPVGVHQRPTTGGRLRVRLELCLPPPPRRAPNIYAGCPPPPAGCACAMTARARVWVGDWAPARCQSMDPPDTDHCHLSRRGRVPDEKTSGHEAAISPPSRTCTLKIEGVEDPRARVSTVWFPIEKIFSDSDSLNRIGLKSTTLIGHSLKDESGNCRKQYKNAAECNIKPALLQYYI</sequence>
<comment type="caution">
    <text evidence="2">The sequence shown here is derived from an EMBL/GenBank/DDBJ whole genome shotgun (WGS) entry which is preliminary data.</text>
</comment>
<feature type="region of interest" description="Disordered" evidence="1">
    <location>
        <begin position="378"/>
        <end position="402"/>
    </location>
</feature>
<dbReference type="AlphaFoldDB" id="A0A4C1XKA4"/>
<name>A0A4C1XKA4_EUMVA</name>
<protein>
    <submittedName>
        <fullName evidence="2">Uncharacterized protein</fullName>
    </submittedName>
</protein>
<reference evidence="2 3" key="1">
    <citation type="journal article" date="2019" name="Commun. Biol.">
        <title>The bagworm genome reveals a unique fibroin gene that provides high tensile strength.</title>
        <authorList>
            <person name="Kono N."/>
            <person name="Nakamura H."/>
            <person name="Ohtoshi R."/>
            <person name="Tomita M."/>
            <person name="Numata K."/>
            <person name="Arakawa K."/>
        </authorList>
    </citation>
    <scope>NUCLEOTIDE SEQUENCE [LARGE SCALE GENOMIC DNA]</scope>
</reference>
<feature type="region of interest" description="Disordered" evidence="1">
    <location>
        <begin position="1"/>
        <end position="126"/>
    </location>
</feature>
<accession>A0A4C1XKA4</accession>
<evidence type="ECO:0000313" key="2">
    <source>
        <dbReference type="EMBL" id="GBP64366.1"/>
    </source>
</evidence>
<feature type="region of interest" description="Disordered" evidence="1">
    <location>
        <begin position="238"/>
        <end position="267"/>
    </location>
</feature>
<feature type="compositionally biased region" description="Polar residues" evidence="1">
    <location>
        <begin position="44"/>
        <end position="53"/>
    </location>
</feature>
<organism evidence="2 3">
    <name type="scientific">Eumeta variegata</name>
    <name type="common">Bagworm moth</name>
    <name type="synonym">Eumeta japonica</name>
    <dbReference type="NCBI Taxonomy" id="151549"/>
    <lineage>
        <taxon>Eukaryota</taxon>
        <taxon>Metazoa</taxon>
        <taxon>Ecdysozoa</taxon>
        <taxon>Arthropoda</taxon>
        <taxon>Hexapoda</taxon>
        <taxon>Insecta</taxon>
        <taxon>Pterygota</taxon>
        <taxon>Neoptera</taxon>
        <taxon>Endopterygota</taxon>
        <taxon>Lepidoptera</taxon>
        <taxon>Glossata</taxon>
        <taxon>Ditrysia</taxon>
        <taxon>Tineoidea</taxon>
        <taxon>Psychidae</taxon>
        <taxon>Oiketicinae</taxon>
        <taxon>Eumeta</taxon>
    </lineage>
</organism>
<dbReference type="EMBL" id="BGZK01000895">
    <property type="protein sequence ID" value="GBP64366.1"/>
    <property type="molecule type" value="Genomic_DNA"/>
</dbReference>
<proteinExistence type="predicted"/>
<keyword evidence="3" id="KW-1185">Reference proteome</keyword>
<feature type="compositionally biased region" description="Basic and acidic residues" evidence="1">
    <location>
        <begin position="255"/>
        <end position="264"/>
    </location>
</feature>
<dbReference type="Proteomes" id="UP000299102">
    <property type="component" value="Unassembled WGS sequence"/>
</dbReference>